<feature type="region of interest" description="Disordered" evidence="1">
    <location>
        <begin position="262"/>
        <end position="291"/>
    </location>
</feature>
<dbReference type="InterPro" id="IPR039757">
    <property type="entry name" value="EIF2D"/>
</dbReference>
<dbReference type="SUPFAM" id="SSF55159">
    <property type="entry name" value="eIF1-like"/>
    <property type="match status" value="1"/>
</dbReference>
<feature type="region of interest" description="Disordered" evidence="1">
    <location>
        <begin position="1"/>
        <end position="59"/>
    </location>
</feature>
<dbReference type="InterPro" id="IPR001950">
    <property type="entry name" value="SUI1"/>
</dbReference>
<evidence type="ECO:0000259" key="2">
    <source>
        <dbReference type="PROSITE" id="PS50296"/>
    </source>
</evidence>
<dbReference type="SUPFAM" id="SSF88697">
    <property type="entry name" value="PUA domain-like"/>
    <property type="match status" value="1"/>
</dbReference>
<dbReference type="Pfam" id="PF25304">
    <property type="entry name" value="WHD_eIF2D"/>
    <property type="match status" value="1"/>
</dbReference>
<dbReference type="InterPro" id="IPR036877">
    <property type="entry name" value="SUI1_dom_sf"/>
</dbReference>
<dbReference type="InterPro" id="IPR015947">
    <property type="entry name" value="PUA-like_sf"/>
</dbReference>
<dbReference type="RefSeq" id="XP_024697408.1">
    <property type="nucleotide sequence ID" value="XM_024839215.1"/>
</dbReference>
<dbReference type="Gene3D" id="3.10.400.20">
    <property type="match status" value="1"/>
</dbReference>
<keyword evidence="4" id="KW-1185">Reference proteome</keyword>
<proteinExistence type="predicted"/>
<organism evidence="3 4">
    <name type="scientific">Aspergillus campestris (strain IBT 28561)</name>
    <dbReference type="NCBI Taxonomy" id="1392248"/>
    <lineage>
        <taxon>Eukaryota</taxon>
        <taxon>Fungi</taxon>
        <taxon>Dikarya</taxon>
        <taxon>Ascomycota</taxon>
        <taxon>Pezizomycotina</taxon>
        <taxon>Eurotiomycetes</taxon>
        <taxon>Eurotiomycetidae</taxon>
        <taxon>Eurotiales</taxon>
        <taxon>Aspergillaceae</taxon>
        <taxon>Aspergillus</taxon>
        <taxon>Aspergillus subgen. Circumdati</taxon>
    </lineage>
</organism>
<protein>
    <submittedName>
        <fullName evidence="3">RNA binding protein Ligatin/Tma64</fullName>
    </submittedName>
</protein>
<dbReference type="FunFam" id="3.30.780.10:FF:000008">
    <property type="entry name" value="eukaryotic translation initiation factor 2D"/>
    <property type="match status" value="1"/>
</dbReference>
<gene>
    <name evidence="3" type="ORF">P168DRAFT_308627</name>
</gene>
<comment type="caution">
    <text evidence="3">The sequence shown here is derived from an EMBL/GenBank/DDBJ whole genome shotgun (WGS) entry which is preliminary data.</text>
</comment>
<evidence type="ECO:0000313" key="3">
    <source>
        <dbReference type="EMBL" id="PKY08814.1"/>
    </source>
</evidence>
<dbReference type="InterPro" id="IPR039759">
    <property type="entry name" value="eIF2D_SUI1"/>
</dbReference>
<dbReference type="Pfam" id="PF26292">
    <property type="entry name" value="PUA_elF2D"/>
    <property type="match status" value="1"/>
</dbReference>
<dbReference type="PROSITE" id="PS50296">
    <property type="entry name" value="SUI1"/>
    <property type="match status" value="1"/>
</dbReference>
<dbReference type="AlphaFoldDB" id="A0A2I1DG18"/>
<dbReference type="GO" id="GO:0003743">
    <property type="term" value="F:translation initiation factor activity"/>
    <property type="evidence" value="ECO:0007669"/>
    <property type="project" value="InterPro"/>
</dbReference>
<evidence type="ECO:0000313" key="4">
    <source>
        <dbReference type="Proteomes" id="UP000234254"/>
    </source>
</evidence>
<dbReference type="EMBL" id="MSFM01000001">
    <property type="protein sequence ID" value="PKY08814.1"/>
    <property type="molecule type" value="Genomic_DNA"/>
</dbReference>
<dbReference type="Gene3D" id="3.30.780.10">
    <property type="entry name" value="SUI1-like domain"/>
    <property type="match status" value="1"/>
</dbReference>
<name>A0A2I1DG18_ASPC2</name>
<accession>A0A2I1DG18</accession>
<dbReference type="OrthoDB" id="199771at2759"/>
<dbReference type="Pfam" id="PF01253">
    <property type="entry name" value="SUI1"/>
    <property type="match status" value="1"/>
</dbReference>
<dbReference type="PANTHER" id="PTHR12217:SF4">
    <property type="entry name" value="EUKARYOTIC TRANSLATION INITIATION FACTOR 2D"/>
    <property type="match status" value="1"/>
</dbReference>
<dbReference type="VEuPathDB" id="FungiDB:P168DRAFT_308627"/>
<sequence length="652" mass="72201">MFKKKPTIKNISPLRSSDRRKIADQIIRDYKVEIPSNPPPERSGDDSTDPGASAPQTPNLTTIRNALLPENSSSARFTTTAGPQLKEVQGTVYVGTHTGGDERILWFRLDHGPGADGRLYPTVYTLWNNPNLVPLLYTPEMVMRKLHAGADLMTPGLANEPPFPQRAVKGAVVAVAGLDRWSVPLFVGVCEIDVSSLGEVQGTKGHAVKGLHWEGDELWAWSSSSRPGQPAPEYLEGWDEEKQDQDASSAGEVQEGVGGLTLDEKENGEGFPGPSEDQPEETTATEKEPSMKEIDDAFEKAFLYSLHKLKQDNPTSPNHGLSLPVQPSALISNMITPYLPIYSAQQMQWYQIKKTSWKNVKKFIKYLDKQRLVKSKDRNGQETVILDVDFDDRRVDEFVPYRLPSKNAIENAGKSASNKKAPATDDHDPSVGQTITVQNLYRPTGKLVPTIFPALSATHPDNYYKYTDVSSRLDQYIQSQNPPIVDKGNRRIISVNPYLANTIFTTSTSEDKSTLARGKTTRDGLLKRIVEDHGLMTVHYVILRQGQTMADVKPKAGTAPKVNVTLERRTGSKTVTKVFNLEIFGIIPTLLAEELQKKCASSTSVTQATGATKGVMEVLVQGDQRRALETALLRRGLKTQWIDVTDKTKKKK</sequence>
<feature type="region of interest" description="Disordered" evidence="1">
    <location>
        <begin position="409"/>
        <end position="431"/>
    </location>
</feature>
<dbReference type="GO" id="GO:0001731">
    <property type="term" value="P:formation of translation preinitiation complex"/>
    <property type="evidence" value="ECO:0007669"/>
    <property type="project" value="InterPro"/>
</dbReference>
<dbReference type="FunFam" id="3.10.400.20:FF:000008">
    <property type="entry name" value="RNA binding protein Ligatin/Tma64, putative"/>
    <property type="match status" value="1"/>
</dbReference>
<dbReference type="InterPro" id="IPR048248">
    <property type="entry name" value="PUA_eIF2d-like"/>
</dbReference>
<reference evidence="3" key="1">
    <citation type="submission" date="2016-12" db="EMBL/GenBank/DDBJ databases">
        <title>The genomes of Aspergillus section Nigri reveals drivers in fungal speciation.</title>
        <authorList>
            <consortium name="DOE Joint Genome Institute"/>
            <person name="Vesth T.C."/>
            <person name="Nybo J."/>
            <person name="Theobald S."/>
            <person name="Brandl J."/>
            <person name="Frisvad J.C."/>
            <person name="Nielsen K.F."/>
            <person name="Lyhne E.K."/>
            <person name="Kogle M.E."/>
            <person name="Kuo A."/>
            <person name="Riley R."/>
            <person name="Clum A."/>
            <person name="Nolan M."/>
            <person name="Lipzen A."/>
            <person name="Salamov A."/>
            <person name="Henrissat B."/>
            <person name="Wiebenga A."/>
            <person name="De vries R.P."/>
            <person name="Grigoriev I.V."/>
            <person name="Mortensen U.H."/>
            <person name="Andersen M.R."/>
            <person name="Baker S.E."/>
        </authorList>
    </citation>
    <scope>NUCLEOTIDE SEQUENCE</scope>
    <source>
        <strain evidence="3">IBT 28561</strain>
    </source>
</reference>
<dbReference type="GeneID" id="36546739"/>
<dbReference type="Proteomes" id="UP000234254">
    <property type="component" value="Unassembled WGS sequence"/>
</dbReference>
<dbReference type="PANTHER" id="PTHR12217">
    <property type="entry name" value="EUKARYOTIC TRANSLATION INITIATION FACTOR 2D"/>
    <property type="match status" value="1"/>
</dbReference>
<feature type="compositionally biased region" description="Basic and acidic residues" evidence="1">
    <location>
        <begin position="16"/>
        <end position="32"/>
    </location>
</feature>
<dbReference type="InterPro" id="IPR057429">
    <property type="entry name" value="WH_eIF2D"/>
</dbReference>
<evidence type="ECO:0000256" key="1">
    <source>
        <dbReference type="SAM" id="MobiDB-lite"/>
    </source>
</evidence>
<feature type="domain" description="SUI1" evidence="2">
    <location>
        <begin position="562"/>
        <end position="636"/>
    </location>
</feature>
<dbReference type="CDD" id="cd11608">
    <property type="entry name" value="eIF2D_C"/>
    <property type="match status" value="1"/>
</dbReference>